<evidence type="ECO:0000313" key="2">
    <source>
        <dbReference type="Proteomes" id="UP000431901"/>
    </source>
</evidence>
<evidence type="ECO:0000313" key="1">
    <source>
        <dbReference type="EMBL" id="MXQ68337.1"/>
    </source>
</evidence>
<dbReference type="AlphaFoldDB" id="A0A6I4WDL2"/>
<accession>A0A6I4WDL2</accession>
<sequence length="253" mass="26893">MSTDEGDWKLWHEERVRAVQAPLGALSITGTYWVEGETRVPGVPGVWAPHDVGVVLKAVAADGIRAHGEPLEGRVVLQAGTPGLTVGDRTLVVLVRDGVSAVRVFDPAAPSRLAFDGIETFDYDPGWAVDATFTSYDAERAAVVPNADGARRALVLVGEVGFEVAGERRVLAVSRTAQGLNAVFGDATSGTSTFRFRFLDLPEPDASGRTVADFNRAYLPPCAFTDHSLCPFPPPGNVLSVPVTAGERAVRRS</sequence>
<name>A0A6I4WDL2_9ACTN</name>
<dbReference type="PANTHER" id="PTHR41913">
    <property type="entry name" value="DUF1684 DOMAIN-CONTAINING PROTEIN"/>
    <property type="match status" value="1"/>
</dbReference>
<reference evidence="1 2" key="1">
    <citation type="submission" date="2019-12" db="EMBL/GenBank/DDBJ databases">
        <title>Nocardia macrotermitis sp. nov. and Nocardia aurantia sp. nov., isolated from the gut of the fungus growing-termite Macrotermes natalensis.</title>
        <authorList>
            <person name="Christine B."/>
            <person name="Rene B."/>
        </authorList>
    </citation>
    <scope>NUCLEOTIDE SEQUENCE [LARGE SCALE GENOMIC DNA]</scope>
    <source>
        <strain evidence="1 2">DSM 102126</strain>
    </source>
</reference>
<dbReference type="InterPro" id="IPR012467">
    <property type="entry name" value="DUF1684"/>
</dbReference>
<organism evidence="1 2">
    <name type="scientific">Actinomadura rayongensis</name>
    <dbReference type="NCBI Taxonomy" id="1429076"/>
    <lineage>
        <taxon>Bacteria</taxon>
        <taxon>Bacillati</taxon>
        <taxon>Actinomycetota</taxon>
        <taxon>Actinomycetes</taxon>
        <taxon>Streptosporangiales</taxon>
        <taxon>Thermomonosporaceae</taxon>
        <taxon>Actinomadura</taxon>
    </lineage>
</organism>
<gene>
    <name evidence="1" type="ORF">GQ466_30405</name>
</gene>
<keyword evidence="2" id="KW-1185">Reference proteome</keyword>
<comment type="caution">
    <text evidence="1">The sequence shown here is derived from an EMBL/GenBank/DDBJ whole genome shotgun (WGS) entry which is preliminary data.</text>
</comment>
<dbReference type="RefSeq" id="WP_161106527.1">
    <property type="nucleotide sequence ID" value="NZ_JBHLYI010000019.1"/>
</dbReference>
<dbReference type="PANTHER" id="PTHR41913:SF1">
    <property type="entry name" value="DUF1684 DOMAIN-CONTAINING PROTEIN"/>
    <property type="match status" value="1"/>
</dbReference>
<protein>
    <submittedName>
        <fullName evidence="1">DUF1684 domain-containing protein</fullName>
    </submittedName>
</protein>
<dbReference type="OrthoDB" id="5493262at2"/>
<dbReference type="Pfam" id="PF07920">
    <property type="entry name" value="DUF1684"/>
    <property type="match status" value="1"/>
</dbReference>
<dbReference type="EMBL" id="WUTW01000013">
    <property type="protein sequence ID" value="MXQ68337.1"/>
    <property type="molecule type" value="Genomic_DNA"/>
</dbReference>
<dbReference type="Proteomes" id="UP000431901">
    <property type="component" value="Unassembled WGS sequence"/>
</dbReference>
<proteinExistence type="predicted"/>